<dbReference type="WBParaSite" id="ES5_v2.g15114.t1">
    <property type="protein sequence ID" value="ES5_v2.g15114.t1"/>
    <property type="gene ID" value="ES5_v2.g15114"/>
</dbReference>
<evidence type="ECO:0000313" key="1">
    <source>
        <dbReference type="Proteomes" id="UP000887579"/>
    </source>
</evidence>
<proteinExistence type="predicted"/>
<name>A0AC34FDC4_9BILA</name>
<organism evidence="1 2">
    <name type="scientific">Panagrolaimus sp. ES5</name>
    <dbReference type="NCBI Taxonomy" id="591445"/>
    <lineage>
        <taxon>Eukaryota</taxon>
        <taxon>Metazoa</taxon>
        <taxon>Ecdysozoa</taxon>
        <taxon>Nematoda</taxon>
        <taxon>Chromadorea</taxon>
        <taxon>Rhabditida</taxon>
        <taxon>Tylenchina</taxon>
        <taxon>Panagrolaimomorpha</taxon>
        <taxon>Panagrolaimoidea</taxon>
        <taxon>Panagrolaimidae</taxon>
        <taxon>Panagrolaimus</taxon>
    </lineage>
</organism>
<evidence type="ECO:0000313" key="2">
    <source>
        <dbReference type="WBParaSite" id="ES5_v2.g15114.t1"/>
    </source>
</evidence>
<protein>
    <submittedName>
        <fullName evidence="2">MARVEL domain-containing protein</fullName>
    </submittedName>
</protein>
<dbReference type="Proteomes" id="UP000887579">
    <property type="component" value="Unplaced"/>
</dbReference>
<reference evidence="2" key="1">
    <citation type="submission" date="2022-11" db="UniProtKB">
        <authorList>
            <consortium name="WormBaseParasite"/>
        </authorList>
    </citation>
    <scope>IDENTIFICATION</scope>
</reference>
<accession>A0AC34FDC4</accession>
<sequence length="194" mass="21803">MTFDFNGTQKPALNIYVNIFQQEYGPSDKSRFGIISNDKIIFSCEKCEFVESVGFISDNMRIALLGAAMALFLSNLFSSCSSIAQDIGSTCFFGIISLLVAIIVFSCYYKDIYISHENVNPMSEAQRDELKIKYDISVHDYYTYFPLPYETTFGPGFYFTLGACVLSIIAMFLACAIDISNYLKYKKGEKSEAA</sequence>